<evidence type="ECO:0000256" key="1">
    <source>
        <dbReference type="SAM" id="Phobius"/>
    </source>
</evidence>
<dbReference type="EMBL" id="VIAQ01000015">
    <property type="protein sequence ID" value="TQD25455.1"/>
    <property type="molecule type" value="Genomic_DNA"/>
</dbReference>
<keyword evidence="4" id="KW-1185">Reference proteome</keyword>
<dbReference type="Pfam" id="PF26596">
    <property type="entry name" value="PEF-CTERM_ARCH"/>
    <property type="match status" value="1"/>
</dbReference>
<name>A0A7Z8P2B5_9EURY</name>
<accession>A0A7Z8P2B5</accession>
<dbReference type="OrthoDB" id="385070at2157"/>
<reference evidence="3 4" key="1">
    <citation type="submission" date="2019-06" db="EMBL/GenBank/DDBJ databases">
        <title>Draft genome sequence of Methanolobus vulcani B1d.</title>
        <authorList>
            <person name="Creighbaum A.J."/>
            <person name="Ticak T."/>
            <person name="Hariraju D."/>
            <person name="Arivett B.A."/>
            <person name="Ferguson D.J.Jr."/>
        </authorList>
    </citation>
    <scope>NUCLEOTIDE SEQUENCE [LARGE SCALE GENOMIC DNA]</scope>
    <source>
        <strain evidence="3 4">B1d</strain>
    </source>
</reference>
<keyword evidence="1" id="KW-0812">Transmembrane</keyword>
<feature type="domain" description="PEF-CTERM protein sorting" evidence="2">
    <location>
        <begin position="62"/>
        <end position="85"/>
    </location>
</feature>
<keyword evidence="1" id="KW-0472">Membrane</keyword>
<gene>
    <name evidence="3" type="ORF">FKV42_09455</name>
</gene>
<feature type="transmembrane region" description="Helical" evidence="1">
    <location>
        <begin position="65"/>
        <end position="82"/>
    </location>
</feature>
<organism evidence="3 4">
    <name type="scientific">Methanolobus vulcani</name>
    <dbReference type="NCBI Taxonomy" id="38026"/>
    <lineage>
        <taxon>Archaea</taxon>
        <taxon>Methanobacteriati</taxon>
        <taxon>Methanobacteriota</taxon>
        <taxon>Stenosarchaea group</taxon>
        <taxon>Methanomicrobia</taxon>
        <taxon>Methanosarcinales</taxon>
        <taxon>Methanosarcinaceae</taxon>
        <taxon>Methanolobus</taxon>
    </lineage>
</organism>
<dbReference type="AlphaFoldDB" id="A0A7Z8P2B5"/>
<comment type="caution">
    <text evidence="3">The sequence shown here is derived from an EMBL/GenBank/DDBJ whole genome shotgun (WGS) entry which is preliminary data.</text>
</comment>
<dbReference type="InterPro" id="IPR017474">
    <property type="entry name" value="PEF_CTERM_C"/>
</dbReference>
<sequence>MNAILVNGEVLTDSEYNCLFLTDKTLKIESADVFIQSIGISSGSPCVNKIKFDNLCYTQADIPEFPTIALPIAAIIGLAFIFRKRE</sequence>
<dbReference type="Proteomes" id="UP000319335">
    <property type="component" value="Unassembled WGS sequence"/>
</dbReference>
<evidence type="ECO:0000313" key="3">
    <source>
        <dbReference type="EMBL" id="TQD25455.1"/>
    </source>
</evidence>
<protein>
    <submittedName>
        <fullName evidence="3">PEF-CTERM sorting domain-containing protein</fullName>
    </submittedName>
</protein>
<evidence type="ECO:0000313" key="4">
    <source>
        <dbReference type="Proteomes" id="UP000319335"/>
    </source>
</evidence>
<dbReference type="NCBIfam" id="TIGR03024">
    <property type="entry name" value="arch_PEF_CTERM"/>
    <property type="match status" value="1"/>
</dbReference>
<evidence type="ECO:0000259" key="2">
    <source>
        <dbReference type="Pfam" id="PF26596"/>
    </source>
</evidence>
<keyword evidence="1" id="KW-1133">Transmembrane helix</keyword>
<proteinExistence type="predicted"/>